<dbReference type="GO" id="GO:0045505">
    <property type="term" value="F:dynein intermediate chain binding"/>
    <property type="evidence" value="ECO:0007669"/>
    <property type="project" value="InterPro"/>
</dbReference>
<keyword evidence="1" id="KW-0175">Coiled coil</keyword>
<dbReference type="InterPro" id="IPR024743">
    <property type="entry name" value="Dynein_HC_stalk"/>
</dbReference>
<dbReference type="Gene3D" id="1.20.920.20">
    <property type="match status" value="1"/>
</dbReference>
<proteinExistence type="predicted"/>
<dbReference type="InterPro" id="IPR027417">
    <property type="entry name" value="P-loop_NTPase"/>
</dbReference>
<dbReference type="EMBL" id="GL833142">
    <property type="protein sequence ID" value="EGB05330.1"/>
    <property type="molecule type" value="Genomic_DNA"/>
</dbReference>
<dbReference type="GO" id="GO:0005881">
    <property type="term" value="C:cytoplasmic microtubule"/>
    <property type="evidence" value="ECO:0007669"/>
    <property type="project" value="TreeGrafter"/>
</dbReference>
<feature type="coiled-coil region" evidence="1">
    <location>
        <begin position="536"/>
        <end position="619"/>
    </location>
</feature>
<dbReference type="AlphaFoldDB" id="F0YHZ9"/>
<evidence type="ECO:0000313" key="4">
    <source>
        <dbReference type="Proteomes" id="UP000002729"/>
    </source>
</evidence>
<dbReference type="GO" id="GO:0007052">
    <property type="term" value="P:mitotic spindle organization"/>
    <property type="evidence" value="ECO:0007669"/>
    <property type="project" value="TreeGrafter"/>
</dbReference>
<dbReference type="GO" id="GO:0005938">
    <property type="term" value="C:cell cortex"/>
    <property type="evidence" value="ECO:0007669"/>
    <property type="project" value="TreeGrafter"/>
</dbReference>
<dbReference type="PANTHER" id="PTHR10676">
    <property type="entry name" value="DYNEIN HEAVY CHAIN FAMILY PROTEIN"/>
    <property type="match status" value="1"/>
</dbReference>
<dbReference type="PROSITE" id="PS00675">
    <property type="entry name" value="SIGMA54_INTERACT_1"/>
    <property type="match status" value="1"/>
</dbReference>
<dbReference type="GO" id="GO:0007018">
    <property type="term" value="P:microtubule-based movement"/>
    <property type="evidence" value="ECO:0007669"/>
    <property type="project" value="InterPro"/>
</dbReference>
<accession>F0YHZ9</accession>
<dbReference type="Pfam" id="PF12780">
    <property type="entry name" value="AAA_8"/>
    <property type="match status" value="1"/>
</dbReference>
<dbReference type="GO" id="GO:0007097">
    <property type="term" value="P:nuclear migration"/>
    <property type="evidence" value="ECO:0007669"/>
    <property type="project" value="TreeGrafter"/>
</dbReference>
<dbReference type="GO" id="GO:0008569">
    <property type="term" value="F:minus-end-directed microtubule motor activity"/>
    <property type="evidence" value="ECO:0007669"/>
    <property type="project" value="TreeGrafter"/>
</dbReference>
<dbReference type="InterPro" id="IPR025662">
    <property type="entry name" value="Sigma_54_int_dom_ATP-bd_1"/>
</dbReference>
<keyword evidence="4" id="KW-1185">Reference proteome</keyword>
<evidence type="ECO:0000313" key="3">
    <source>
        <dbReference type="EMBL" id="EGB05330.1"/>
    </source>
</evidence>
<dbReference type="SUPFAM" id="SSF52540">
    <property type="entry name" value="P-loop containing nucleoside triphosphate hydrolases"/>
    <property type="match status" value="1"/>
</dbReference>
<dbReference type="InterPro" id="IPR024317">
    <property type="entry name" value="Dynein_heavy_chain_D4_dom"/>
</dbReference>
<dbReference type="InterPro" id="IPR026983">
    <property type="entry name" value="DHC"/>
</dbReference>
<name>F0YHZ9_AURAN</name>
<dbReference type="OMA" id="CFARECE"/>
<dbReference type="eggNOG" id="KOG3595">
    <property type="taxonomic scope" value="Eukaryota"/>
</dbReference>
<dbReference type="GO" id="GO:0031122">
    <property type="term" value="P:cytoplasmic microtubule organization"/>
    <property type="evidence" value="ECO:0007669"/>
    <property type="project" value="TreeGrafter"/>
</dbReference>
<evidence type="ECO:0000256" key="1">
    <source>
        <dbReference type="SAM" id="Coils"/>
    </source>
</evidence>
<dbReference type="SMART" id="SM00382">
    <property type="entry name" value="AAA"/>
    <property type="match status" value="1"/>
</dbReference>
<dbReference type="GO" id="GO:0005868">
    <property type="term" value="C:cytoplasmic dynein complex"/>
    <property type="evidence" value="ECO:0007669"/>
    <property type="project" value="TreeGrafter"/>
</dbReference>
<protein>
    <recommendedName>
        <fullName evidence="2">AAA+ ATPase domain-containing protein</fullName>
    </recommendedName>
</protein>
<dbReference type="GO" id="GO:0051959">
    <property type="term" value="F:dynein light intermediate chain binding"/>
    <property type="evidence" value="ECO:0007669"/>
    <property type="project" value="InterPro"/>
</dbReference>
<dbReference type="GeneID" id="20220959"/>
<evidence type="ECO:0000259" key="2">
    <source>
        <dbReference type="SMART" id="SM00382"/>
    </source>
</evidence>
<organism evidence="4">
    <name type="scientific">Aureococcus anophagefferens</name>
    <name type="common">Harmful bloom alga</name>
    <dbReference type="NCBI Taxonomy" id="44056"/>
    <lineage>
        <taxon>Eukaryota</taxon>
        <taxon>Sar</taxon>
        <taxon>Stramenopiles</taxon>
        <taxon>Ochrophyta</taxon>
        <taxon>Pelagophyceae</taxon>
        <taxon>Pelagomonadales</taxon>
        <taxon>Pelagomonadaceae</taxon>
        <taxon>Aureococcus</taxon>
    </lineage>
</organism>
<dbReference type="Pfam" id="PF12777">
    <property type="entry name" value="MT"/>
    <property type="match status" value="1"/>
</dbReference>
<gene>
    <name evidence="3" type="ORF">AURANDRAFT_30990</name>
</gene>
<reference evidence="3 4" key="1">
    <citation type="journal article" date="2011" name="Proc. Natl. Acad. Sci. U.S.A.">
        <title>Niche of harmful alga Aureococcus anophagefferens revealed through ecogenomics.</title>
        <authorList>
            <person name="Gobler C.J."/>
            <person name="Berry D.L."/>
            <person name="Dyhrman S.T."/>
            <person name="Wilhelm S.W."/>
            <person name="Salamov A."/>
            <person name="Lobanov A.V."/>
            <person name="Zhang Y."/>
            <person name="Collier J.L."/>
            <person name="Wurch L.L."/>
            <person name="Kustka A.B."/>
            <person name="Dill B.D."/>
            <person name="Shah M."/>
            <person name="VerBerkmoes N.C."/>
            <person name="Kuo A."/>
            <person name="Terry A."/>
            <person name="Pangilinan J."/>
            <person name="Lindquist E.A."/>
            <person name="Lucas S."/>
            <person name="Paulsen I.T."/>
            <person name="Hattenrath-Lehmann T.K."/>
            <person name="Talmage S.C."/>
            <person name="Walker E.A."/>
            <person name="Koch F."/>
            <person name="Burson A.M."/>
            <person name="Marcoval M.A."/>
            <person name="Tang Y.Z."/>
            <person name="Lecleir G.R."/>
            <person name="Coyne K.J."/>
            <person name="Berg G.M."/>
            <person name="Bertrand E.M."/>
            <person name="Saito M.A."/>
            <person name="Gladyshev V.N."/>
            <person name="Grigoriev I.V."/>
        </authorList>
    </citation>
    <scope>NUCLEOTIDE SEQUENCE [LARGE SCALE GENOMIC DNA]</scope>
    <source>
        <strain evidence="4">CCMP 1984</strain>
    </source>
</reference>
<dbReference type="InterPro" id="IPR003593">
    <property type="entry name" value="AAA+_ATPase"/>
</dbReference>
<dbReference type="PANTHER" id="PTHR10676:SF314">
    <property type="entry name" value="CYTOPLASMIC DYNEIN 1 HEAVY CHAIN 1"/>
    <property type="match status" value="1"/>
</dbReference>
<dbReference type="Proteomes" id="UP000002729">
    <property type="component" value="Unassembled WGS sequence"/>
</dbReference>
<dbReference type="CDD" id="cd00009">
    <property type="entry name" value="AAA"/>
    <property type="match status" value="1"/>
</dbReference>
<dbReference type="RefSeq" id="XP_009039978.1">
    <property type="nucleotide sequence ID" value="XM_009041730.1"/>
</dbReference>
<sequence length="645" mass="70514">MRDLKSFVTSRLRTFYEEELDVPLVVYDDVVAHVLRIDAALRGPPSGHLLLVGESGVGKSVLTKFVAWNNGLSLHEVQATRHYTLAKFDDELRGVMRRAGVDRERMVLVIDEADGVSSAFLERMNALLASGEVPGLWGVDDTQRLLAGCREAMRAEGPGGDDAADDAAILDWFARNVRRNLHVVFTLNPGCDPTSLTRRATASPALFNRCVVDWFGAWSPQTLAQARRGALGADARAACDLKLKAALAADGPVGGGGDDSDDDDDLEAPAPSLRHAAVAALVGAHAAAKARRREVSARDFVELARCFARECEARRSRLEGAQRRKTAGLRELAKARQSVAAMQGDLKAQNEQLETQEAIGREQLEKMVVDQQQAEQKQAQGAVLQKELQARTGDIEERKKTAEAELAEAEPALIRAREAVSGIKKSQLDELRSLRNPPPNVKRTLEAVQILLGLLPLQASYSWDDVRKAMRKSDFIATVVGFSPSDIEDSNAKMGDDAKEIVALDYDIVQRSSQAAGPLVLWASSQLSYCEIERKVEPLKQEVEKLESETKETRELVDALQKELEALAKSVAGYKDAYAAAVREGERIKADIDAGKTKAERAVRLLASLADEQDRWQEEAATFPETMQLVPYRALVAAANVAYCG</sequence>
<dbReference type="KEGG" id="aaf:AURANDRAFT_30990"/>
<dbReference type="InParanoid" id="F0YHZ9"/>
<dbReference type="OrthoDB" id="424310at2759"/>
<feature type="domain" description="AAA+ ATPase" evidence="2">
    <location>
        <begin position="45"/>
        <end position="216"/>
    </location>
</feature>
<feature type="non-terminal residue" evidence="3">
    <location>
        <position position="645"/>
    </location>
</feature>
<dbReference type="Gene3D" id="3.40.50.300">
    <property type="entry name" value="P-loop containing nucleotide triphosphate hydrolases"/>
    <property type="match status" value="1"/>
</dbReference>